<dbReference type="PANTHER" id="PTHR21596:SF3">
    <property type="entry name" value="FACTOR OF DNA METHYLATION 1-RELATED"/>
    <property type="match status" value="1"/>
</dbReference>
<dbReference type="PANTHER" id="PTHR21596">
    <property type="entry name" value="RIBONUCLEASE P SUBUNIT P38"/>
    <property type="match status" value="1"/>
</dbReference>
<organism evidence="2 4">
    <name type="scientific">Forsythia ovata</name>
    <dbReference type="NCBI Taxonomy" id="205694"/>
    <lineage>
        <taxon>Eukaryota</taxon>
        <taxon>Viridiplantae</taxon>
        <taxon>Streptophyta</taxon>
        <taxon>Embryophyta</taxon>
        <taxon>Tracheophyta</taxon>
        <taxon>Spermatophyta</taxon>
        <taxon>Magnoliopsida</taxon>
        <taxon>eudicotyledons</taxon>
        <taxon>Gunneridae</taxon>
        <taxon>Pentapetalae</taxon>
        <taxon>asterids</taxon>
        <taxon>lamiids</taxon>
        <taxon>Lamiales</taxon>
        <taxon>Oleaceae</taxon>
        <taxon>Forsythieae</taxon>
        <taxon>Forsythia</taxon>
    </lineage>
</organism>
<proteinExistence type="predicted"/>
<comment type="caution">
    <text evidence="2">The sequence shown here is derived from an EMBL/GenBank/DDBJ whole genome shotgun (WGS) entry which is preliminary data.</text>
</comment>
<dbReference type="AlphaFoldDB" id="A0ABD1P6K7"/>
<sequence length="100" mass="11480">MRQEKVQFSCGRFKDHCILEETISKTKIGIYKVKGRNSIIRCPFCTGEGKKQSYKYKELLQHLTGVSKGASHRRAKQNVDHIALAKYLENELADEDEPLP</sequence>
<name>A0ABD1P6K7_9LAMI</name>
<evidence type="ECO:0000313" key="3">
    <source>
        <dbReference type="EMBL" id="KAL2459571.1"/>
    </source>
</evidence>
<accession>A0ABD1P6K7</accession>
<dbReference type="InterPro" id="IPR045177">
    <property type="entry name" value="FDM1-5/IDN2"/>
</dbReference>
<evidence type="ECO:0000313" key="4">
    <source>
        <dbReference type="Proteomes" id="UP001604277"/>
    </source>
</evidence>
<dbReference type="InterPro" id="IPR005381">
    <property type="entry name" value="Znf-XS_domain"/>
</dbReference>
<feature type="domain" description="Zinc finger-XS" evidence="1">
    <location>
        <begin position="42"/>
        <end position="85"/>
    </location>
</feature>
<dbReference type="EMBL" id="JBFOLJ010000022">
    <property type="protein sequence ID" value="KAL2459571.1"/>
    <property type="molecule type" value="Genomic_DNA"/>
</dbReference>
<keyword evidence="4" id="KW-1185">Reference proteome</keyword>
<gene>
    <name evidence="2" type="ORF">Fot_54760</name>
    <name evidence="3" type="ORF">Fot_54820</name>
</gene>
<evidence type="ECO:0000313" key="2">
    <source>
        <dbReference type="EMBL" id="KAL2459511.1"/>
    </source>
</evidence>
<evidence type="ECO:0000259" key="1">
    <source>
        <dbReference type="Pfam" id="PF03470"/>
    </source>
</evidence>
<dbReference type="Pfam" id="PF03470">
    <property type="entry name" value="zf-XS"/>
    <property type="match status" value="1"/>
</dbReference>
<protein>
    <submittedName>
        <fullName evidence="2">Factor of DNA methylation 5</fullName>
    </submittedName>
</protein>
<reference evidence="4" key="2">
    <citation type="submission" date="2024-07" db="EMBL/GenBank/DDBJ databases">
        <title>Two chromosome-level genome assemblies of Korean endemic species Abeliophyllum distichum and Forsythia ovata (Oleaceae).</title>
        <authorList>
            <person name="Jang H."/>
        </authorList>
    </citation>
    <scope>NUCLEOTIDE SEQUENCE [LARGE SCALE GENOMIC DNA]</scope>
</reference>
<dbReference type="EMBL" id="JBFOLJ010000022">
    <property type="protein sequence ID" value="KAL2459511.1"/>
    <property type="molecule type" value="Genomic_DNA"/>
</dbReference>
<dbReference type="Proteomes" id="UP001604277">
    <property type="component" value="Unassembled WGS sequence"/>
</dbReference>
<reference evidence="2" key="1">
    <citation type="submission" date="2024-07" db="EMBL/GenBank/DDBJ databases">
        <title>Two chromosome-level genome assemblies of Korean endemic species Abeliophyllum distichum and Forsythia ovata (Oleaceae).</title>
        <authorList>
            <person name="Mun J.H."/>
        </authorList>
    </citation>
    <scope>NUCLEOTIDE SEQUENCE</scope>
    <source>
        <strain evidence="2">KNKB202402200001</strain>
        <tissue evidence="2">Leaf</tissue>
    </source>
</reference>